<name>A0ABR7TSE3_9BACT</name>
<sequence length="80" mass="9510">MEDNIPNEPGSVRRQRKSSYRSGRRSFDGAPKDVARYALWDLWLRWALLILIVIFLMIYCWQHGMPESIIAVFSLLKKWI</sequence>
<dbReference type="RefSeq" id="WP_188090068.1">
    <property type="nucleotide sequence ID" value="NZ_JACVFC010000003.1"/>
</dbReference>
<comment type="caution">
    <text evidence="3">The sequence shown here is derived from an EMBL/GenBank/DDBJ whole genome shotgun (WGS) entry which is preliminary data.</text>
</comment>
<keyword evidence="2" id="KW-0472">Membrane</keyword>
<protein>
    <submittedName>
        <fullName evidence="3">Uncharacterized protein</fullName>
    </submittedName>
</protein>
<keyword evidence="2" id="KW-0812">Transmembrane</keyword>
<dbReference type="Proteomes" id="UP000659124">
    <property type="component" value="Unassembled WGS sequence"/>
</dbReference>
<feature type="region of interest" description="Disordered" evidence="1">
    <location>
        <begin position="1"/>
        <end position="29"/>
    </location>
</feature>
<reference evidence="3 4" key="1">
    <citation type="submission" date="2020-09" db="EMBL/GenBank/DDBJ databases">
        <title>Genome sequences of type strains of Chitinophaga qingshengii and Chitinophaga varians.</title>
        <authorList>
            <person name="Kittiwongwattana C."/>
        </authorList>
    </citation>
    <scope>NUCLEOTIDE SEQUENCE [LARGE SCALE GENOMIC DNA]</scope>
    <source>
        <strain evidence="3 4">JCM 30026</strain>
    </source>
</reference>
<dbReference type="EMBL" id="JACVFC010000003">
    <property type="protein sequence ID" value="MBC9932940.1"/>
    <property type="molecule type" value="Genomic_DNA"/>
</dbReference>
<feature type="compositionally biased region" description="Basic residues" evidence="1">
    <location>
        <begin position="13"/>
        <end position="24"/>
    </location>
</feature>
<organism evidence="3 4">
    <name type="scientific">Chitinophaga qingshengii</name>
    <dbReference type="NCBI Taxonomy" id="1569794"/>
    <lineage>
        <taxon>Bacteria</taxon>
        <taxon>Pseudomonadati</taxon>
        <taxon>Bacteroidota</taxon>
        <taxon>Chitinophagia</taxon>
        <taxon>Chitinophagales</taxon>
        <taxon>Chitinophagaceae</taxon>
        <taxon>Chitinophaga</taxon>
    </lineage>
</organism>
<evidence type="ECO:0000313" key="3">
    <source>
        <dbReference type="EMBL" id="MBC9932940.1"/>
    </source>
</evidence>
<proteinExistence type="predicted"/>
<evidence type="ECO:0000256" key="1">
    <source>
        <dbReference type="SAM" id="MobiDB-lite"/>
    </source>
</evidence>
<feature type="transmembrane region" description="Helical" evidence="2">
    <location>
        <begin position="43"/>
        <end position="61"/>
    </location>
</feature>
<keyword evidence="4" id="KW-1185">Reference proteome</keyword>
<keyword evidence="2" id="KW-1133">Transmembrane helix</keyword>
<evidence type="ECO:0000313" key="4">
    <source>
        <dbReference type="Proteomes" id="UP000659124"/>
    </source>
</evidence>
<gene>
    <name evidence="3" type="ORF">ICL07_21305</name>
</gene>
<evidence type="ECO:0000256" key="2">
    <source>
        <dbReference type="SAM" id="Phobius"/>
    </source>
</evidence>
<accession>A0ABR7TSE3</accession>